<feature type="domain" description="Response regulatory" evidence="6">
    <location>
        <begin position="3"/>
        <end position="126"/>
    </location>
</feature>
<dbReference type="InterPro" id="IPR011006">
    <property type="entry name" value="CheY-like_superfamily"/>
</dbReference>
<evidence type="ECO:0000256" key="5">
    <source>
        <dbReference type="PROSITE-ProRule" id="PRU00169"/>
    </source>
</evidence>
<dbReference type="SMART" id="SM00448">
    <property type="entry name" value="REC"/>
    <property type="match status" value="1"/>
</dbReference>
<dbReference type="EMBL" id="AP026801">
    <property type="protein sequence ID" value="BDR57099.1"/>
    <property type="molecule type" value="Genomic_DNA"/>
</dbReference>
<dbReference type="PROSITE" id="PS50110">
    <property type="entry name" value="RESPONSE_REGULATORY"/>
    <property type="match status" value="1"/>
</dbReference>
<reference evidence="8 9" key="1">
    <citation type="journal article" date="2023" name="Microbiol. Spectr.">
        <title>Symbiosis of Carpenter Bees with Uncharacterized Lactic Acid Bacteria Showing NAD Auxotrophy.</title>
        <authorList>
            <person name="Kawasaki S."/>
            <person name="Ozawa K."/>
            <person name="Mori T."/>
            <person name="Yamamoto A."/>
            <person name="Ito M."/>
            <person name="Ohkuma M."/>
            <person name="Sakamoto M."/>
            <person name="Matsutani M."/>
        </authorList>
    </citation>
    <scope>NUCLEOTIDE SEQUENCE [LARGE SCALE GENOMIC DNA]</scope>
    <source>
        <strain evidence="8 9">KimC2</strain>
    </source>
</reference>
<evidence type="ECO:0000259" key="6">
    <source>
        <dbReference type="PROSITE" id="PS50110"/>
    </source>
</evidence>
<evidence type="ECO:0000256" key="2">
    <source>
        <dbReference type="ARBA" id="ARBA00023012"/>
    </source>
</evidence>
<evidence type="ECO:0000256" key="4">
    <source>
        <dbReference type="ARBA" id="ARBA00037164"/>
    </source>
</evidence>
<evidence type="ECO:0000256" key="1">
    <source>
        <dbReference type="ARBA" id="ARBA00022490"/>
    </source>
</evidence>
<feature type="modified residue" description="4-aspartylphosphate" evidence="5">
    <location>
        <position position="59"/>
    </location>
</feature>
<sequence length="187" mass="21538">MFPIYLLEDDSKQRANFAAIIKNTIMIHDLAMGLICETDNSQTLMNFVDQTHQGLFFLDMQIGKQKDEGLSTAMKIREQIVGAQIVFITTHDELSILTLERKVSPLDYILKDKGLDNIKQNIIEDILKVNDLLKSDEYKRENMFNYHIGTQYYSIPISEIIYLSTSKLNPHRVTLITKTKRPNLSAI</sequence>
<keyword evidence="2" id="KW-0902">Two-component regulatory system</keyword>
<protein>
    <recommendedName>
        <fullName evidence="10">Response regulator</fullName>
    </recommendedName>
</protein>
<dbReference type="Gene3D" id="3.40.50.2300">
    <property type="match status" value="1"/>
</dbReference>
<evidence type="ECO:0000313" key="8">
    <source>
        <dbReference type="EMBL" id="BDR57099.1"/>
    </source>
</evidence>
<name>A0AAU9D0D9_9LACO</name>
<keyword evidence="3" id="KW-0010">Activator</keyword>
<keyword evidence="9" id="KW-1185">Reference proteome</keyword>
<dbReference type="Proteomes" id="UP001321804">
    <property type="component" value="Chromosome"/>
</dbReference>
<dbReference type="PROSITE" id="PS50930">
    <property type="entry name" value="HTH_LYTTR"/>
    <property type="match status" value="1"/>
</dbReference>
<dbReference type="SUPFAM" id="SSF52172">
    <property type="entry name" value="CheY-like"/>
    <property type="match status" value="1"/>
</dbReference>
<dbReference type="AlphaFoldDB" id="A0AAU9D0D9"/>
<evidence type="ECO:0008006" key="10">
    <source>
        <dbReference type="Google" id="ProtNLM"/>
    </source>
</evidence>
<dbReference type="RefSeq" id="WP_317695865.1">
    <property type="nucleotide sequence ID" value="NZ_AP026801.1"/>
</dbReference>
<comment type="function">
    <text evidence="4">Required for high-level post-exponential phase expression of a series of secreted proteins.</text>
</comment>
<dbReference type="PANTHER" id="PTHR37299">
    <property type="entry name" value="TRANSCRIPTIONAL REGULATOR-RELATED"/>
    <property type="match status" value="1"/>
</dbReference>
<proteinExistence type="predicted"/>
<accession>A0AAU9D0D9</accession>
<keyword evidence="5" id="KW-0597">Phosphoprotein</keyword>
<evidence type="ECO:0000256" key="3">
    <source>
        <dbReference type="ARBA" id="ARBA00023159"/>
    </source>
</evidence>
<dbReference type="InterPro" id="IPR001789">
    <property type="entry name" value="Sig_transdc_resp-reg_receiver"/>
</dbReference>
<dbReference type="GO" id="GO:0003677">
    <property type="term" value="F:DNA binding"/>
    <property type="evidence" value="ECO:0007669"/>
    <property type="project" value="InterPro"/>
</dbReference>
<dbReference type="GO" id="GO:0000156">
    <property type="term" value="F:phosphorelay response regulator activity"/>
    <property type="evidence" value="ECO:0007669"/>
    <property type="project" value="InterPro"/>
</dbReference>
<evidence type="ECO:0000313" key="9">
    <source>
        <dbReference type="Proteomes" id="UP001321804"/>
    </source>
</evidence>
<keyword evidence="1" id="KW-0963">Cytoplasm</keyword>
<feature type="domain" description="HTH LytTR-type" evidence="7">
    <location>
        <begin position="144"/>
        <end position="187"/>
    </location>
</feature>
<dbReference type="InterPro" id="IPR046947">
    <property type="entry name" value="LytR-like"/>
</dbReference>
<evidence type="ECO:0000259" key="7">
    <source>
        <dbReference type="PROSITE" id="PS50930"/>
    </source>
</evidence>
<gene>
    <name evidence="8" type="ORF">KIMC2_16610</name>
</gene>
<dbReference type="Pfam" id="PF00072">
    <property type="entry name" value="Response_reg"/>
    <property type="match status" value="1"/>
</dbReference>
<dbReference type="PANTHER" id="PTHR37299:SF3">
    <property type="entry name" value="STAGE 0 SPORULATION PROTEIN A HOMOLOG"/>
    <property type="match status" value="1"/>
</dbReference>
<organism evidence="8 9">
    <name type="scientific">Xylocopilactobacillus apis</name>
    <dbReference type="NCBI Taxonomy" id="2932183"/>
    <lineage>
        <taxon>Bacteria</taxon>
        <taxon>Bacillati</taxon>
        <taxon>Bacillota</taxon>
        <taxon>Bacilli</taxon>
        <taxon>Lactobacillales</taxon>
        <taxon>Lactobacillaceae</taxon>
        <taxon>Xylocopilactobacillus</taxon>
    </lineage>
</organism>
<dbReference type="KEGG" id="xak:KIMC2_16610"/>
<dbReference type="InterPro" id="IPR007492">
    <property type="entry name" value="LytTR_DNA-bd_dom"/>
</dbReference>